<dbReference type="KEGG" id="rde:RD1_4051"/>
<reference evidence="1 2" key="1">
    <citation type="journal article" date="2007" name="J. Bacteriol.">
        <title>The complete genome sequence of Roseobacter denitrificans reveals a mixotrophic rather than photosynthetic metabolism.</title>
        <authorList>
            <person name="Swingley W.D."/>
            <person name="Sadekar S."/>
            <person name="Mastrian S.D."/>
            <person name="Matthies H.J."/>
            <person name="Hao J."/>
            <person name="Ramos H."/>
            <person name="Acharya C.R."/>
            <person name="Conrad A.L."/>
            <person name="Taylor H.L."/>
            <person name="Dejesa L.C."/>
            <person name="Shah M.K."/>
            <person name="O'huallachain M.E."/>
            <person name="Lince M.T."/>
            <person name="Blankenship R.E."/>
            <person name="Beatty J.T."/>
            <person name="Touchman J.W."/>
        </authorList>
    </citation>
    <scope>NUCLEOTIDE SEQUENCE [LARGE SCALE GENOMIC DNA]</scope>
    <source>
        <strain evidence="2">ATCC 33942 / OCh 114</strain>
    </source>
</reference>
<protein>
    <recommendedName>
        <fullName evidence="3">TnsA endonuclease N-terminal domain-containing protein</fullName>
    </recommendedName>
</protein>
<evidence type="ECO:0000313" key="2">
    <source>
        <dbReference type="Proteomes" id="UP000007029"/>
    </source>
</evidence>
<evidence type="ECO:0000313" key="1">
    <source>
        <dbReference type="EMBL" id="ABG33495.1"/>
    </source>
</evidence>
<dbReference type="EMBL" id="CP000362">
    <property type="protein sequence ID" value="ABG33495.1"/>
    <property type="molecule type" value="Genomic_DNA"/>
</dbReference>
<dbReference type="eggNOG" id="ENOG5030IW8">
    <property type="taxonomic scope" value="Bacteria"/>
</dbReference>
<dbReference type="HOGENOM" id="CLU_104170_0_0_5"/>
<organism evidence="1 2">
    <name type="scientific">Roseobacter denitrificans (strain ATCC 33942 / OCh 114)</name>
    <name type="common">Erythrobacter sp. (strain OCh 114)</name>
    <name type="synonym">Roseobacter denitrificans</name>
    <dbReference type="NCBI Taxonomy" id="375451"/>
    <lineage>
        <taxon>Bacteria</taxon>
        <taxon>Pseudomonadati</taxon>
        <taxon>Pseudomonadota</taxon>
        <taxon>Alphaproteobacteria</taxon>
        <taxon>Rhodobacterales</taxon>
        <taxon>Roseobacteraceae</taxon>
        <taxon>Roseobacter</taxon>
    </lineage>
</organism>
<name>Q160U8_ROSDO</name>
<proteinExistence type="predicted"/>
<dbReference type="AlphaFoldDB" id="Q160U8"/>
<gene>
    <name evidence="1" type="ordered locus">RD1_4051</name>
</gene>
<dbReference type="Proteomes" id="UP000007029">
    <property type="component" value="Chromosome"/>
</dbReference>
<dbReference type="STRING" id="375451.RD1_4051"/>
<evidence type="ECO:0008006" key="3">
    <source>
        <dbReference type="Google" id="ProtNLM"/>
    </source>
</evidence>
<accession>Q160U8</accession>
<keyword evidence="2" id="KW-1185">Reference proteome</keyword>
<sequence length="268" mass="29879">MSSAVSRRGLSALAKSVGRLLGSTAFRTLGQRSPPYVRKNETIMSYHFQSGGIRLPASSRSNRKTQVGSTKHFTGGLVLGDQEGVRLGTESHLETNAALLLGYRATTLDLVEQVQFAWYDEHGEFFDHFIDLVVTRIDGTICGYAVRPASRVSQAYQCKLARIKEQAIAQCFLDDFRLFTEEDVCPVALHNAKLFHSVRRPDAFADPVALDVLADAPIVTTIGDLVDRTRLEGMGFRAVVRLIRSGHLQMLRHERMERSTEVLRARMS</sequence>